<feature type="DNA-binding region" description="H-T-H motif" evidence="2">
    <location>
        <begin position="35"/>
        <end position="54"/>
    </location>
</feature>
<dbReference type="RefSeq" id="WP_284328284.1">
    <property type="nucleotide sequence ID" value="NZ_BSUN01000001.1"/>
</dbReference>
<comment type="caution">
    <text evidence="5">The sequence shown here is derived from an EMBL/GenBank/DDBJ whole genome shotgun (WGS) entry which is preliminary data.</text>
</comment>
<protein>
    <recommendedName>
        <fullName evidence="4">HTH tetR-type domain-containing protein</fullName>
    </recommendedName>
</protein>
<dbReference type="PRINTS" id="PR00455">
    <property type="entry name" value="HTHTETR"/>
</dbReference>
<name>A0ABQ6IGQ5_9MICO</name>
<keyword evidence="6" id="KW-1185">Reference proteome</keyword>
<dbReference type="PANTHER" id="PTHR30055:SF146">
    <property type="entry name" value="HTH-TYPE TRANSCRIPTIONAL DUAL REGULATOR CECR"/>
    <property type="match status" value="1"/>
</dbReference>
<keyword evidence="1 2" id="KW-0238">DNA-binding</keyword>
<dbReference type="SUPFAM" id="SSF46689">
    <property type="entry name" value="Homeodomain-like"/>
    <property type="match status" value="1"/>
</dbReference>
<feature type="region of interest" description="Disordered" evidence="3">
    <location>
        <begin position="82"/>
        <end position="102"/>
    </location>
</feature>
<dbReference type="PROSITE" id="PS50977">
    <property type="entry name" value="HTH_TETR_2"/>
    <property type="match status" value="1"/>
</dbReference>
<reference evidence="6" key="1">
    <citation type="journal article" date="2019" name="Int. J. Syst. Evol. Microbiol.">
        <title>The Global Catalogue of Microorganisms (GCM) 10K type strain sequencing project: providing services to taxonomists for standard genome sequencing and annotation.</title>
        <authorList>
            <consortium name="The Broad Institute Genomics Platform"/>
            <consortium name="The Broad Institute Genome Sequencing Center for Infectious Disease"/>
            <person name="Wu L."/>
            <person name="Ma J."/>
        </authorList>
    </citation>
    <scope>NUCLEOTIDE SEQUENCE [LARGE SCALE GENOMIC DNA]</scope>
    <source>
        <strain evidence="6">NBRC 112299</strain>
    </source>
</reference>
<dbReference type="InterPro" id="IPR009057">
    <property type="entry name" value="Homeodomain-like_sf"/>
</dbReference>
<feature type="domain" description="HTH tetR-type" evidence="4">
    <location>
        <begin position="12"/>
        <end position="72"/>
    </location>
</feature>
<dbReference type="InterPro" id="IPR050109">
    <property type="entry name" value="HTH-type_TetR-like_transc_reg"/>
</dbReference>
<evidence type="ECO:0000256" key="3">
    <source>
        <dbReference type="SAM" id="MobiDB-lite"/>
    </source>
</evidence>
<organism evidence="5 6">
    <name type="scientific">Demequina litorisediminis</name>
    <dbReference type="NCBI Taxonomy" id="1849022"/>
    <lineage>
        <taxon>Bacteria</taxon>
        <taxon>Bacillati</taxon>
        <taxon>Actinomycetota</taxon>
        <taxon>Actinomycetes</taxon>
        <taxon>Micrococcales</taxon>
        <taxon>Demequinaceae</taxon>
        <taxon>Demequina</taxon>
    </lineage>
</organism>
<dbReference type="EMBL" id="BSUN01000001">
    <property type="protein sequence ID" value="GMA35913.1"/>
    <property type="molecule type" value="Genomic_DNA"/>
</dbReference>
<evidence type="ECO:0000313" key="5">
    <source>
        <dbReference type="EMBL" id="GMA35913.1"/>
    </source>
</evidence>
<dbReference type="Gene3D" id="1.10.357.10">
    <property type="entry name" value="Tetracycline Repressor, domain 2"/>
    <property type="match status" value="1"/>
</dbReference>
<dbReference type="Pfam" id="PF00440">
    <property type="entry name" value="TetR_N"/>
    <property type="match status" value="1"/>
</dbReference>
<dbReference type="InterPro" id="IPR001647">
    <property type="entry name" value="HTH_TetR"/>
</dbReference>
<evidence type="ECO:0000256" key="1">
    <source>
        <dbReference type="ARBA" id="ARBA00023125"/>
    </source>
</evidence>
<sequence length="102" mass="11112">MGTEDSRRLSADDRREQILAAASVVFGERGYAGGTTDAIAREAGISQAYVVRMFGSKERLFRATAERAALKVREAFIRSSTPWVTAQASRTPSGRSEARMQG</sequence>
<evidence type="ECO:0000313" key="6">
    <source>
        <dbReference type="Proteomes" id="UP001157125"/>
    </source>
</evidence>
<evidence type="ECO:0000259" key="4">
    <source>
        <dbReference type="PROSITE" id="PS50977"/>
    </source>
</evidence>
<feature type="compositionally biased region" description="Polar residues" evidence="3">
    <location>
        <begin position="82"/>
        <end position="94"/>
    </location>
</feature>
<dbReference type="Proteomes" id="UP001157125">
    <property type="component" value="Unassembled WGS sequence"/>
</dbReference>
<gene>
    <name evidence="5" type="ORF">GCM10025876_21170</name>
</gene>
<evidence type="ECO:0000256" key="2">
    <source>
        <dbReference type="PROSITE-ProRule" id="PRU00335"/>
    </source>
</evidence>
<accession>A0ABQ6IGQ5</accession>
<dbReference type="PANTHER" id="PTHR30055">
    <property type="entry name" value="HTH-TYPE TRANSCRIPTIONAL REGULATOR RUTR"/>
    <property type="match status" value="1"/>
</dbReference>
<proteinExistence type="predicted"/>